<gene>
    <name evidence="2" type="ORF">L211DRAFT_153176</name>
</gene>
<accession>A0A3N4LPK5</accession>
<proteinExistence type="predicted"/>
<name>A0A3N4LPK5_9PEZI</name>
<dbReference type="Proteomes" id="UP000267821">
    <property type="component" value="Unassembled WGS sequence"/>
</dbReference>
<evidence type="ECO:0000313" key="2">
    <source>
        <dbReference type="EMBL" id="RPB24837.1"/>
    </source>
</evidence>
<reference evidence="2 3" key="1">
    <citation type="journal article" date="2018" name="Nat. Ecol. Evol.">
        <title>Pezizomycetes genomes reveal the molecular basis of ectomycorrhizal truffle lifestyle.</title>
        <authorList>
            <person name="Murat C."/>
            <person name="Payen T."/>
            <person name="Noel B."/>
            <person name="Kuo A."/>
            <person name="Morin E."/>
            <person name="Chen J."/>
            <person name="Kohler A."/>
            <person name="Krizsan K."/>
            <person name="Balestrini R."/>
            <person name="Da Silva C."/>
            <person name="Montanini B."/>
            <person name="Hainaut M."/>
            <person name="Levati E."/>
            <person name="Barry K.W."/>
            <person name="Belfiori B."/>
            <person name="Cichocki N."/>
            <person name="Clum A."/>
            <person name="Dockter R.B."/>
            <person name="Fauchery L."/>
            <person name="Guy J."/>
            <person name="Iotti M."/>
            <person name="Le Tacon F."/>
            <person name="Lindquist E.A."/>
            <person name="Lipzen A."/>
            <person name="Malagnac F."/>
            <person name="Mello A."/>
            <person name="Molinier V."/>
            <person name="Miyauchi S."/>
            <person name="Poulain J."/>
            <person name="Riccioni C."/>
            <person name="Rubini A."/>
            <person name="Sitrit Y."/>
            <person name="Splivallo R."/>
            <person name="Traeger S."/>
            <person name="Wang M."/>
            <person name="Zifcakova L."/>
            <person name="Wipf D."/>
            <person name="Zambonelli A."/>
            <person name="Paolocci F."/>
            <person name="Nowrousian M."/>
            <person name="Ottonello S."/>
            <person name="Baldrian P."/>
            <person name="Spatafora J.W."/>
            <person name="Henrissat B."/>
            <person name="Nagy L.G."/>
            <person name="Aury J.M."/>
            <person name="Wincker P."/>
            <person name="Grigoriev I.V."/>
            <person name="Bonfante P."/>
            <person name="Martin F.M."/>
        </authorList>
    </citation>
    <scope>NUCLEOTIDE SEQUENCE [LARGE SCALE GENOMIC DNA]</scope>
    <source>
        <strain evidence="2 3">ATCC MYA-4762</strain>
    </source>
</reference>
<dbReference type="InParanoid" id="A0A3N4LPK5"/>
<organism evidence="2 3">
    <name type="scientific">Terfezia boudieri ATCC MYA-4762</name>
    <dbReference type="NCBI Taxonomy" id="1051890"/>
    <lineage>
        <taxon>Eukaryota</taxon>
        <taxon>Fungi</taxon>
        <taxon>Dikarya</taxon>
        <taxon>Ascomycota</taxon>
        <taxon>Pezizomycotina</taxon>
        <taxon>Pezizomycetes</taxon>
        <taxon>Pezizales</taxon>
        <taxon>Pezizaceae</taxon>
        <taxon>Terfezia</taxon>
    </lineage>
</organism>
<evidence type="ECO:0000256" key="1">
    <source>
        <dbReference type="SAM" id="MobiDB-lite"/>
    </source>
</evidence>
<sequence length="84" mass="9361">MPHEQHPPTFRPSRPRRGCTSPRRIRTSSCISCCRSLLSVPPGVHRRTVPNCLTHWPALLQSYLSAVVEAALCFPSVKPSSLKL</sequence>
<dbReference type="AlphaFoldDB" id="A0A3N4LPK5"/>
<keyword evidence="3" id="KW-1185">Reference proteome</keyword>
<feature type="region of interest" description="Disordered" evidence="1">
    <location>
        <begin position="1"/>
        <end position="23"/>
    </location>
</feature>
<protein>
    <submittedName>
        <fullName evidence="2">Uncharacterized protein</fullName>
    </submittedName>
</protein>
<evidence type="ECO:0000313" key="3">
    <source>
        <dbReference type="Proteomes" id="UP000267821"/>
    </source>
</evidence>
<dbReference type="EMBL" id="ML121540">
    <property type="protein sequence ID" value="RPB24837.1"/>
    <property type="molecule type" value="Genomic_DNA"/>
</dbReference>